<gene>
    <name evidence="2" type="ORF">SAMN04487990_11281</name>
</gene>
<dbReference type="STRING" id="283786.SAMN04487990_11281"/>
<evidence type="ECO:0000313" key="3">
    <source>
        <dbReference type="Proteomes" id="UP000198846"/>
    </source>
</evidence>
<name>A0A1H4AZB7_BIZPA</name>
<keyword evidence="3" id="KW-1185">Reference proteome</keyword>
<evidence type="ECO:0000313" key="2">
    <source>
        <dbReference type="EMBL" id="SEA41127.1"/>
    </source>
</evidence>
<protein>
    <submittedName>
        <fullName evidence="2">Predicted chitinase</fullName>
    </submittedName>
</protein>
<proteinExistence type="predicted"/>
<dbReference type="EMBL" id="FNQK01000012">
    <property type="protein sequence ID" value="SEA41127.1"/>
    <property type="molecule type" value="Genomic_DNA"/>
</dbReference>
<dbReference type="Gene3D" id="1.10.530.10">
    <property type="match status" value="1"/>
</dbReference>
<sequence length="720" mass="80420">MAKKGVKKISGPAVPRVGQPASYSVTEWYPGTPDALKANVTWVLFKKRSSGQYTSTKISKTGPVGTFTFGESAVNADYKVEGYLFNPELSGPSTIHIKPTHGPPNITGISMYTSQGEKFTTPAKYGQKIIIAVQTVNMIGEDLTISLWERDTISDQGHDNKVNTKLWEQQLTVENKSGIVKTKLLLSLNMAVQAGAEWIEGSSHEYYVLVKANNLLNYSKQQLDVSSDTSDYAITKALQEALEVQGVDNNPPPENENSPTTIGEEKEEDKDNTCPRCESDFTFEDINKICVNRQGKSLIKDSTKIKEALTHLNKYKDKAGLNTCTKKAHFLAQLSQESKFYDLAEGFNYYWQALISTFSKFQTAEGKAKAKLWGRQVKSRNQPNYSSVPENKQILIASWAYKDRFENGNFESRDGWKFRGRGFKQITWRSNYRSLSAYFNSTMKLDGDTEVNWEANPELLTTRGKDAILSALAYWTKNGINAVATGASDDDVTQVTRKINPALKGLDERKRFFKKAVEVLKVNQCNPGTLVDEMGTVVLVSGQGAKTMKGSVVYETKVYKNMTLNTFKELKESNDLPKANHTTYFARDAHGEKKKYGKHSSKRYGFANECPPGEYYLIPSVPGQLYKLYVGDNGVDTLINGVHGKRSGIAFHQYRPLYAIGCLTSCTGRDLSVVNTLLDHLDDLPLKDNKPVRLILEERKVTESQWPNPAVGTTKWTGVL</sequence>
<feature type="region of interest" description="Disordered" evidence="1">
    <location>
        <begin position="243"/>
        <end position="273"/>
    </location>
</feature>
<dbReference type="OrthoDB" id="961266at2"/>
<dbReference type="RefSeq" id="WP_092134775.1">
    <property type="nucleotide sequence ID" value="NZ_FNQK01000012.1"/>
</dbReference>
<accession>A0A1H4AZB7</accession>
<organism evidence="2 3">
    <name type="scientific">Bizionia paragorgiae</name>
    <dbReference type="NCBI Taxonomy" id="283786"/>
    <lineage>
        <taxon>Bacteria</taxon>
        <taxon>Pseudomonadati</taxon>
        <taxon>Bacteroidota</taxon>
        <taxon>Flavobacteriia</taxon>
        <taxon>Flavobacteriales</taxon>
        <taxon>Flavobacteriaceae</taxon>
        <taxon>Bizionia</taxon>
    </lineage>
</organism>
<dbReference type="AlphaFoldDB" id="A0A1H4AZB7"/>
<reference evidence="3" key="1">
    <citation type="submission" date="2016-10" db="EMBL/GenBank/DDBJ databases">
        <authorList>
            <person name="Varghese N."/>
            <person name="Submissions S."/>
        </authorList>
    </citation>
    <scope>NUCLEOTIDE SEQUENCE [LARGE SCALE GENOMIC DNA]</scope>
    <source>
        <strain evidence="3">DSM 23842</strain>
    </source>
</reference>
<dbReference type="SUPFAM" id="SSF53955">
    <property type="entry name" value="Lysozyme-like"/>
    <property type="match status" value="1"/>
</dbReference>
<dbReference type="Proteomes" id="UP000198846">
    <property type="component" value="Unassembled WGS sequence"/>
</dbReference>
<dbReference type="InterPro" id="IPR023346">
    <property type="entry name" value="Lysozyme-like_dom_sf"/>
</dbReference>
<evidence type="ECO:0000256" key="1">
    <source>
        <dbReference type="SAM" id="MobiDB-lite"/>
    </source>
</evidence>